<comment type="caution">
    <text evidence="3">The sequence shown here is derived from an EMBL/GenBank/DDBJ whole genome shotgun (WGS) entry which is preliminary data.</text>
</comment>
<gene>
    <name evidence="3" type="ORF">BCM02_114119</name>
</gene>
<organism evidence="3 4">
    <name type="scientific">Paenibacillus methanolicus</name>
    <dbReference type="NCBI Taxonomy" id="582686"/>
    <lineage>
        <taxon>Bacteria</taxon>
        <taxon>Bacillati</taxon>
        <taxon>Bacillota</taxon>
        <taxon>Bacilli</taxon>
        <taxon>Bacillales</taxon>
        <taxon>Paenibacillaceae</taxon>
        <taxon>Paenibacillus</taxon>
    </lineage>
</organism>
<feature type="compositionally biased region" description="Polar residues" evidence="1">
    <location>
        <begin position="431"/>
        <end position="440"/>
    </location>
</feature>
<feature type="transmembrane region" description="Helical" evidence="2">
    <location>
        <begin position="37"/>
        <end position="58"/>
    </location>
</feature>
<evidence type="ECO:0000313" key="3">
    <source>
        <dbReference type="EMBL" id="TYP69602.1"/>
    </source>
</evidence>
<name>A0A5S5BTS4_9BACL</name>
<feature type="region of interest" description="Disordered" evidence="1">
    <location>
        <begin position="427"/>
        <end position="485"/>
    </location>
</feature>
<sequence length="485" mass="54012">MSFIYYKRTPRRRDHAAERRIDLQRPPGLPDRPRFRYLALFAPLTGFAVAALAAWLYTPIPRRASSYLAMGLALFALLALIARSQLRRHRARVLAYEREISLREAELAIYWNTVRERLARMRQEEREALEDAHPEPSLCLERVALRVSSVWEREPVDADFLRLRTGIGTVSSSVKLIAPKREGGTADGVYGTAERLASECRDLADSPVWVDAARFRLIGIAGEEQPAEAFMRALVIQLATHHAPDEVKVAAVFDERHGEAWSWLRWLPHSWDDDREYRYLFQSHGYRHETMERFLTELRRRRRAVGGEGRTGGRLPTFVCLIPNPSALDAHPAIGKLLLAESPPEGTCTIVLAPSKEQLPAACHLAIDLWPDRGAVARRKGNGQSAGTQERENVAPTGRFAPDGVTLAEAERFARTLAPYRLQRNKERVENVSSGASADLSSEEVRIGQLGLDGEKKPLAGLSERRVGSAGSCPDAGSGTAPLQG</sequence>
<dbReference type="OrthoDB" id="9807790at2"/>
<dbReference type="EMBL" id="VNHS01000014">
    <property type="protein sequence ID" value="TYP69602.1"/>
    <property type="molecule type" value="Genomic_DNA"/>
</dbReference>
<evidence type="ECO:0000256" key="1">
    <source>
        <dbReference type="SAM" id="MobiDB-lite"/>
    </source>
</evidence>
<dbReference type="Proteomes" id="UP000323257">
    <property type="component" value="Unassembled WGS sequence"/>
</dbReference>
<protein>
    <submittedName>
        <fullName evidence="3">S-DNA-T family DNA segregation ATPase FtsK/SpoIIIE</fullName>
    </submittedName>
</protein>
<dbReference type="AlphaFoldDB" id="A0A5S5BTS4"/>
<feature type="transmembrane region" description="Helical" evidence="2">
    <location>
        <begin position="64"/>
        <end position="82"/>
    </location>
</feature>
<feature type="compositionally biased region" description="Basic and acidic residues" evidence="1">
    <location>
        <begin position="453"/>
        <end position="467"/>
    </location>
</feature>
<feature type="region of interest" description="Disordered" evidence="1">
    <location>
        <begin position="377"/>
        <end position="401"/>
    </location>
</feature>
<evidence type="ECO:0000256" key="2">
    <source>
        <dbReference type="SAM" id="Phobius"/>
    </source>
</evidence>
<accession>A0A5S5BTS4</accession>
<proteinExistence type="predicted"/>
<keyword evidence="4" id="KW-1185">Reference proteome</keyword>
<evidence type="ECO:0000313" key="4">
    <source>
        <dbReference type="Proteomes" id="UP000323257"/>
    </source>
</evidence>
<dbReference type="InterPro" id="IPR027417">
    <property type="entry name" value="P-loop_NTPase"/>
</dbReference>
<dbReference type="Gene3D" id="3.40.50.300">
    <property type="entry name" value="P-loop containing nucleotide triphosphate hydrolases"/>
    <property type="match status" value="1"/>
</dbReference>
<dbReference type="RefSeq" id="WP_148932986.1">
    <property type="nucleotide sequence ID" value="NZ_VNHS01000014.1"/>
</dbReference>
<keyword evidence="2" id="KW-1133">Transmembrane helix</keyword>
<reference evidence="3 4" key="1">
    <citation type="submission" date="2019-07" db="EMBL/GenBank/DDBJ databases">
        <title>Genomic Encyclopedia of Type Strains, Phase III (KMG-III): the genomes of soil and plant-associated and newly described type strains.</title>
        <authorList>
            <person name="Whitman W."/>
        </authorList>
    </citation>
    <scope>NUCLEOTIDE SEQUENCE [LARGE SCALE GENOMIC DNA]</scope>
    <source>
        <strain evidence="3 4">BL24</strain>
    </source>
</reference>
<keyword evidence="2" id="KW-0472">Membrane</keyword>
<keyword evidence="2" id="KW-0812">Transmembrane</keyword>